<organism evidence="1 2">
    <name type="scientific">Xenoophorus captivus</name>
    <dbReference type="NCBI Taxonomy" id="1517983"/>
    <lineage>
        <taxon>Eukaryota</taxon>
        <taxon>Metazoa</taxon>
        <taxon>Chordata</taxon>
        <taxon>Craniata</taxon>
        <taxon>Vertebrata</taxon>
        <taxon>Euteleostomi</taxon>
        <taxon>Actinopterygii</taxon>
        <taxon>Neopterygii</taxon>
        <taxon>Teleostei</taxon>
        <taxon>Neoteleostei</taxon>
        <taxon>Acanthomorphata</taxon>
        <taxon>Ovalentaria</taxon>
        <taxon>Atherinomorphae</taxon>
        <taxon>Cyprinodontiformes</taxon>
        <taxon>Goodeidae</taxon>
        <taxon>Xenoophorus</taxon>
    </lineage>
</organism>
<sequence length="110" mass="12638">IYLFFFSPSCLILFQPTDKNPVQQPVSKYRELSESILELLICNVKDTAETTQEGVPYKWELVMSGARKRTCVRAYMHWGEGACWDSMIMSESEQAANLAEKKEGCFCQQK</sequence>
<gene>
    <name evidence="1" type="ORF">XENOCAPTIV_025971</name>
</gene>
<name>A0ABV0QN18_9TELE</name>
<feature type="non-terminal residue" evidence="1">
    <location>
        <position position="1"/>
    </location>
</feature>
<proteinExistence type="predicted"/>
<dbReference type="EMBL" id="JAHRIN010017441">
    <property type="protein sequence ID" value="MEQ2197225.1"/>
    <property type="molecule type" value="Genomic_DNA"/>
</dbReference>
<evidence type="ECO:0000313" key="2">
    <source>
        <dbReference type="Proteomes" id="UP001434883"/>
    </source>
</evidence>
<keyword evidence="2" id="KW-1185">Reference proteome</keyword>
<evidence type="ECO:0000313" key="1">
    <source>
        <dbReference type="EMBL" id="MEQ2197225.1"/>
    </source>
</evidence>
<accession>A0ABV0QN18</accession>
<comment type="caution">
    <text evidence="1">The sequence shown here is derived from an EMBL/GenBank/DDBJ whole genome shotgun (WGS) entry which is preliminary data.</text>
</comment>
<protein>
    <submittedName>
        <fullName evidence="1">Uncharacterized protein</fullName>
    </submittedName>
</protein>
<reference evidence="1 2" key="1">
    <citation type="submission" date="2021-06" db="EMBL/GenBank/DDBJ databases">
        <authorList>
            <person name="Palmer J.M."/>
        </authorList>
    </citation>
    <scope>NUCLEOTIDE SEQUENCE [LARGE SCALE GENOMIC DNA]</scope>
    <source>
        <strain evidence="1 2">XC_2019</strain>
        <tissue evidence="1">Muscle</tissue>
    </source>
</reference>
<dbReference type="Proteomes" id="UP001434883">
    <property type="component" value="Unassembled WGS sequence"/>
</dbReference>